<dbReference type="EMBL" id="JASPKY010000032">
    <property type="protein sequence ID" value="KAK9747263.1"/>
    <property type="molecule type" value="Genomic_DNA"/>
</dbReference>
<evidence type="ECO:0000313" key="2">
    <source>
        <dbReference type="Proteomes" id="UP001458880"/>
    </source>
</evidence>
<organism evidence="1 2">
    <name type="scientific">Popillia japonica</name>
    <name type="common">Japanese beetle</name>
    <dbReference type="NCBI Taxonomy" id="7064"/>
    <lineage>
        <taxon>Eukaryota</taxon>
        <taxon>Metazoa</taxon>
        <taxon>Ecdysozoa</taxon>
        <taxon>Arthropoda</taxon>
        <taxon>Hexapoda</taxon>
        <taxon>Insecta</taxon>
        <taxon>Pterygota</taxon>
        <taxon>Neoptera</taxon>
        <taxon>Endopterygota</taxon>
        <taxon>Coleoptera</taxon>
        <taxon>Polyphaga</taxon>
        <taxon>Scarabaeiformia</taxon>
        <taxon>Scarabaeidae</taxon>
        <taxon>Rutelinae</taxon>
        <taxon>Popillia</taxon>
    </lineage>
</organism>
<protein>
    <submittedName>
        <fullName evidence="1">Uncharacterized protein</fullName>
    </submittedName>
</protein>
<gene>
    <name evidence="1" type="ORF">QE152_g5457</name>
</gene>
<dbReference type="AlphaFoldDB" id="A0AAW1MHS9"/>
<proteinExistence type="predicted"/>
<comment type="caution">
    <text evidence="1">The sequence shown here is derived from an EMBL/GenBank/DDBJ whole genome shotgun (WGS) entry which is preliminary data.</text>
</comment>
<reference evidence="1 2" key="1">
    <citation type="journal article" date="2024" name="BMC Genomics">
        <title>De novo assembly and annotation of Popillia japonica's genome with initial clues to its potential as an invasive pest.</title>
        <authorList>
            <person name="Cucini C."/>
            <person name="Boschi S."/>
            <person name="Funari R."/>
            <person name="Cardaioli E."/>
            <person name="Iannotti N."/>
            <person name="Marturano G."/>
            <person name="Paoli F."/>
            <person name="Bruttini M."/>
            <person name="Carapelli A."/>
            <person name="Frati F."/>
            <person name="Nardi F."/>
        </authorList>
    </citation>
    <scope>NUCLEOTIDE SEQUENCE [LARGE SCALE GENOMIC DNA]</scope>
    <source>
        <strain evidence="1">DMR45628</strain>
    </source>
</reference>
<sequence>MWQLNISMIQSKVAVPNKHNAGEDGQTNDYEDAKNVPASLEEGQHIMDYTTYLRVKCAAITLVAIDWKLRCFGKQNTNSTGNISCGQEEGFQGKKHNENFGKLFYYTAEDFL</sequence>
<keyword evidence="2" id="KW-1185">Reference proteome</keyword>
<evidence type="ECO:0000313" key="1">
    <source>
        <dbReference type="EMBL" id="KAK9747263.1"/>
    </source>
</evidence>
<accession>A0AAW1MHS9</accession>
<name>A0AAW1MHS9_POPJA</name>
<dbReference type="Proteomes" id="UP001458880">
    <property type="component" value="Unassembled WGS sequence"/>
</dbReference>